<name>F4PTI2_CACFS</name>
<keyword evidence="2" id="KW-1185">Reference proteome</keyword>
<dbReference type="KEGG" id="dfa:DFA_00729"/>
<gene>
    <name evidence="1" type="ORF">DFA_00729</name>
</gene>
<dbReference type="RefSeq" id="XP_004358714.1">
    <property type="nucleotide sequence ID" value="XM_004358657.1"/>
</dbReference>
<accession>F4PTI2</accession>
<proteinExistence type="predicted"/>
<dbReference type="EMBL" id="GL883010">
    <property type="protein sequence ID" value="EGG20864.1"/>
    <property type="molecule type" value="Genomic_DNA"/>
</dbReference>
<organism evidence="1 2">
    <name type="scientific">Cavenderia fasciculata</name>
    <name type="common">Slime mold</name>
    <name type="synonym">Dictyostelium fasciculatum</name>
    <dbReference type="NCBI Taxonomy" id="261658"/>
    <lineage>
        <taxon>Eukaryota</taxon>
        <taxon>Amoebozoa</taxon>
        <taxon>Evosea</taxon>
        <taxon>Eumycetozoa</taxon>
        <taxon>Dictyostelia</taxon>
        <taxon>Acytosteliales</taxon>
        <taxon>Cavenderiaceae</taxon>
        <taxon>Cavenderia</taxon>
    </lineage>
</organism>
<dbReference type="GeneID" id="14873260"/>
<evidence type="ECO:0000313" key="2">
    <source>
        <dbReference type="Proteomes" id="UP000007797"/>
    </source>
</evidence>
<dbReference type="Proteomes" id="UP000007797">
    <property type="component" value="Unassembled WGS sequence"/>
</dbReference>
<reference evidence="2" key="1">
    <citation type="journal article" date="2011" name="Genome Res.">
        <title>Phylogeny-wide analysis of social amoeba genomes highlights ancient origins for complex intercellular communication.</title>
        <authorList>
            <person name="Heidel A.J."/>
            <person name="Lawal H.M."/>
            <person name="Felder M."/>
            <person name="Schilde C."/>
            <person name="Helps N.R."/>
            <person name="Tunggal B."/>
            <person name="Rivero F."/>
            <person name="John U."/>
            <person name="Schleicher M."/>
            <person name="Eichinger L."/>
            <person name="Platzer M."/>
            <person name="Noegel A.A."/>
            <person name="Schaap P."/>
            <person name="Gloeckner G."/>
        </authorList>
    </citation>
    <scope>NUCLEOTIDE SEQUENCE [LARGE SCALE GENOMIC DNA]</scope>
    <source>
        <strain evidence="2">SH3</strain>
    </source>
</reference>
<dbReference type="AlphaFoldDB" id="F4PTI2"/>
<protein>
    <submittedName>
        <fullName evidence="1">Uncharacterized protein</fullName>
    </submittedName>
</protein>
<evidence type="ECO:0000313" key="1">
    <source>
        <dbReference type="EMBL" id="EGG20864.1"/>
    </source>
</evidence>
<sequence length="215" mass="24347">MEGSTSFVSNILSNTSSSSIEQLQNDLRNDYISTRSRQIVVKHLDLVILSLSEDKVENQDLTTSRAHELVSTFKQSPSKLKYIVDKDREDARRYIALLRRYFTDQSLDESMAKLTIKDKKPIILQSLLIRDALLPELVDVLTKLKVFQISVSTHVQKVTLFGSLSPTDFWQQFETVHCSDDKLKHLPSISDIKEVVEYHGGIEGGSFIEQSATAS</sequence>